<protein>
    <submittedName>
        <fullName evidence="2">GNAT family N-acetyltransferase</fullName>
    </submittedName>
</protein>
<dbReference type="AlphaFoldDB" id="A0A6L8MW11"/>
<organism evidence="2 3">
    <name type="scientific">Streptococcus suis</name>
    <dbReference type="NCBI Taxonomy" id="1307"/>
    <lineage>
        <taxon>Bacteria</taxon>
        <taxon>Bacillati</taxon>
        <taxon>Bacillota</taxon>
        <taxon>Bacilli</taxon>
        <taxon>Lactobacillales</taxon>
        <taxon>Streptococcaceae</taxon>
        <taxon>Streptococcus</taxon>
    </lineage>
</organism>
<reference evidence="2 3" key="1">
    <citation type="submission" date="2019-11" db="EMBL/GenBank/DDBJ databases">
        <title>Divergent Streptococcus suis from cattle.</title>
        <authorList>
            <person name="Williamson C."/>
        </authorList>
    </citation>
    <scope>NUCLEOTIDE SEQUENCE [LARGE SCALE GENOMIC DNA]</scope>
    <source>
        <strain evidence="2 3">10-36905</strain>
    </source>
</reference>
<evidence type="ECO:0000313" key="2">
    <source>
        <dbReference type="EMBL" id="MYN69334.1"/>
    </source>
</evidence>
<dbReference type="InterPro" id="IPR000182">
    <property type="entry name" value="GNAT_dom"/>
</dbReference>
<dbReference type="GO" id="GO:0016747">
    <property type="term" value="F:acyltransferase activity, transferring groups other than amino-acyl groups"/>
    <property type="evidence" value="ECO:0007669"/>
    <property type="project" value="InterPro"/>
</dbReference>
<evidence type="ECO:0000259" key="1">
    <source>
        <dbReference type="PROSITE" id="PS51186"/>
    </source>
</evidence>
<dbReference type="CDD" id="cd04301">
    <property type="entry name" value="NAT_SF"/>
    <property type="match status" value="1"/>
</dbReference>
<dbReference type="Proteomes" id="UP000483765">
    <property type="component" value="Unassembled WGS sequence"/>
</dbReference>
<dbReference type="PROSITE" id="PS51186">
    <property type="entry name" value="GNAT"/>
    <property type="match status" value="1"/>
</dbReference>
<sequence length="160" mass="18551">MLVKADLSNAEELLPIQHRAFATLYETYQDQYNPAIETMDYFQSRFARPNCSYYKIVEEGHTVGLVRTTVAEDADQGWLGLIGIDPDNRGKGFGHKAMLDLENLYPTVKRWVLCTVLQEPRLVAFYEKLGYKAIKTEPEQEGMDMVYMEKWILQKYSLLN</sequence>
<feature type="domain" description="N-acetyltransferase" evidence="1">
    <location>
        <begin position="11"/>
        <end position="153"/>
    </location>
</feature>
<evidence type="ECO:0000313" key="3">
    <source>
        <dbReference type="Proteomes" id="UP000483765"/>
    </source>
</evidence>
<keyword evidence="2" id="KW-0808">Transferase</keyword>
<dbReference type="Pfam" id="PF13673">
    <property type="entry name" value="Acetyltransf_10"/>
    <property type="match status" value="1"/>
</dbReference>
<dbReference type="EMBL" id="WNXH01000004">
    <property type="protein sequence ID" value="MYN69334.1"/>
    <property type="molecule type" value="Genomic_DNA"/>
</dbReference>
<dbReference type="Gene3D" id="3.40.630.30">
    <property type="match status" value="1"/>
</dbReference>
<dbReference type="SUPFAM" id="SSF55729">
    <property type="entry name" value="Acyl-CoA N-acyltransferases (Nat)"/>
    <property type="match status" value="1"/>
</dbReference>
<accession>A0A6L8MW11</accession>
<proteinExistence type="predicted"/>
<gene>
    <name evidence="2" type="ORF">GLP18_03645</name>
</gene>
<dbReference type="InterPro" id="IPR016181">
    <property type="entry name" value="Acyl_CoA_acyltransferase"/>
</dbReference>
<comment type="caution">
    <text evidence="2">The sequence shown here is derived from an EMBL/GenBank/DDBJ whole genome shotgun (WGS) entry which is preliminary data.</text>
</comment>
<name>A0A6L8MW11_STRSU</name>
<dbReference type="RefSeq" id="WP_160863900.1">
    <property type="nucleotide sequence ID" value="NZ_WNXH01000004.1"/>
</dbReference>